<dbReference type="Pfam" id="PF07690">
    <property type="entry name" value="MFS_1"/>
    <property type="match status" value="1"/>
</dbReference>
<feature type="transmembrane region" description="Helical" evidence="9">
    <location>
        <begin position="411"/>
        <end position="430"/>
    </location>
</feature>
<protein>
    <submittedName>
        <fullName evidence="10">CIC11C00000000564</fullName>
    </submittedName>
</protein>
<evidence type="ECO:0000256" key="3">
    <source>
        <dbReference type="ARBA" id="ARBA00022448"/>
    </source>
</evidence>
<dbReference type="PANTHER" id="PTHR23501">
    <property type="entry name" value="MAJOR FACILITATOR SUPERFAMILY"/>
    <property type="match status" value="1"/>
</dbReference>
<evidence type="ECO:0000256" key="8">
    <source>
        <dbReference type="SAM" id="MobiDB-lite"/>
    </source>
</evidence>
<keyword evidence="7 9" id="KW-0472">Membrane</keyword>
<dbReference type="Gene3D" id="1.20.1250.20">
    <property type="entry name" value="MFS general substrate transporter like domains"/>
    <property type="match status" value="2"/>
</dbReference>
<sequence length="638" mass="70808">MSDSDKQQRDGKDSDSLSSFSDKHSLGTAIIAEKSFGIRREELLTLQLSNKAFLCTYIFSILVGMFTSVIETRCVNVFVSYATNSYKQHSLLSTIGIVRAVIAAAALPAFARLSDLFGRTPLFLFALVLRIVGLIIMSQATNVNKYAGGMVLYSIGFAGNRILFQFNLQDASTLRYRLLSIAMLNAPVIITTWASGPIVTSLLNDRSWKFGIAMWAFVSPLAILPYLFCQAYMYWKARQMPQWKQLNEERALANQGKTLGSRFIAKSKLVFWKIDFIGCLLIILFLGFILVPLTLAGGKLKQWKTAKIIAPLVIGFCTLPVLWIWEAKFARHPLVPVVLLKDRGIWSAFSIGIVYSFVYNMPTSYSYPVLLVGMNADTTVATRTPQLAGFVNSIALIVLGFVLTKFRRVKGFVVFGALEWFIALGLFVHFRGDNNGIDGKYFRDGVAVAMCMLGFGLTFLNRPVSVSAQTCTNHEYMALVTSLFASLYQAGSAIGDCISGAIWTQTMFDEIRKKMIQLGVNPNLATSAYGSPYTFIKKYHWGSTERIAVVLAYAKVQRNLCIVGLCLCVPLLLLTLCLRDHYLADYQSLDEVVDGSKGPGKAEGQILFKNDDDMILNFLRRCVGMHNTKKAANTDLSA</sequence>
<keyword evidence="3" id="KW-0813">Transport</keyword>
<proteinExistence type="inferred from homology"/>
<dbReference type="GO" id="GO:0005774">
    <property type="term" value="C:vacuolar membrane"/>
    <property type="evidence" value="ECO:0007669"/>
    <property type="project" value="TreeGrafter"/>
</dbReference>
<feature type="transmembrane region" description="Helical" evidence="9">
    <location>
        <begin position="146"/>
        <end position="164"/>
    </location>
</feature>
<evidence type="ECO:0000313" key="10">
    <source>
        <dbReference type="EMBL" id="SGZ51852.1"/>
    </source>
</evidence>
<feature type="transmembrane region" description="Helical" evidence="9">
    <location>
        <begin position="176"/>
        <end position="200"/>
    </location>
</feature>
<accession>A0A1L0D5S9</accession>
<keyword evidence="6" id="KW-0406">Ion transport</keyword>
<keyword evidence="4 9" id="KW-0812">Transmembrane</keyword>
<feature type="transmembrane region" description="Helical" evidence="9">
    <location>
        <begin position="308"/>
        <end position="325"/>
    </location>
</feature>
<evidence type="ECO:0000256" key="2">
    <source>
        <dbReference type="ARBA" id="ARBA00008335"/>
    </source>
</evidence>
<dbReference type="InterPro" id="IPR036259">
    <property type="entry name" value="MFS_trans_sf"/>
</dbReference>
<dbReference type="AlphaFoldDB" id="A0A1L0D5S9"/>
<feature type="transmembrane region" description="Helical" evidence="9">
    <location>
        <begin position="345"/>
        <end position="367"/>
    </location>
</feature>
<feature type="transmembrane region" description="Helical" evidence="9">
    <location>
        <begin position="122"/>
        <end position="140"/>
    </location>
</feature>
<dbReference type="Proteomes" id="UP000182259">
    <property type="component" value="Chromosome II"/>
</dbReference>
<feature type="transmembrane region" description="Helical" evidence="9">
    <location>
        <begin position="52"/>
        <end position="70"/>
    </location>
</feature>
<evidence type="ECO:0000313" key="11">
    <source>
        <dbReference type="Proteomes" id="UP000182259"/>
    </source>
</evidence>
<feature type="transmembrane region" description="Helical" evidence="9">
    <location>
        <begin position="442"/>
        <end position="460"/>
    </location>
</feature>
<feature type="region of interest" description="Disordered" evidence="8">
    <location>
        <begin position="1"/>
        <end position="21"/>
    </location>
</feature>
<comment type="subcellular location">
    <subcellularLocation>
        <location evidence="1">Endomembrane system</location>
        <topology evidence="1">Multi-pass membrane protein</topology>
    </subcellularLocation>
</comment>
<feature type="transmembrane region" description="Helical" evidence="9">
    <location>
        <begin position="90"/>
        <end position="110"/>
    </location>
</feature>
<evidence type="ECO:0000256" key="6">
    <source>
        <dbReference type="ARBA" id="ARBA00023065"/>
    </source>
</evidence>
<dbReference type="PANTHER" id="PTHR23501:SF92">
    <property type="entry name" value="GLUTATHIONE EXCHANGER 1-RELATED"/>
    <property type="match status" value="1"/>
</dbReference>
<dbReference type="GO" id="GO:0005768">
    <property type="term" value="C:endosome"/>
    <property type="evidence" value="ECO:0007669"/>
    <property type="project" value="TreeGrafter"/>
</dbReference>
<dbReference type="SUPFAM" id="SSF103473">
    <property type="entry name" value="MFS general substrate transporter"/>
    <property type="match status" value="1"/>
</dbReference>
<evidence type="ECO:0000256" key="1">
    <source>
        <dbReference type="ARBA" id="ARBA00004127"/>
    </source>
</evidence>
<evidence type="ECO:0000256" key="5">
    <source>
        <dbReference type="ARBA" id="ARBA00022989"/>
    </source>
</evidence>
<reference evidence="10 11" key="1">
    <citation type="submission" date="2016-10" db="EMBL/GenBank/DDBJ databases">
        <authorList>
            <person name="de Groot N.N."/>
        </authorList>
    </citation>
    <scope>NUCLEOTIDE SEQUENCE [LARGE SCALE GENOMIC DNA]</scope>
    <source>
        <strain evidence="10 11">PYCC 4715</strain>
    </source>
</reference>
<dbReference type="FunFam" id="1.20.1250.20:FF:000197">
    <property type="entry name" value="Siderophore iron transporter 1"/>
    <property type="match status" value="1"/>
</dbReference>
<keyword evidence="5 9" id="KW-1133">Transmembrane helix</keyword>
<organism evidence="10 11">
    <name type="scientific">Sungouiella intermedia</name>
    <dbReference type="NCBI Taxonomy" id="45354"/>
    <lineage>
        <taxon>Eukaryota</taxon>
        <taxon>Fungi</taxon>
        <taxon>Dikarya</taxon>
        <taxon>Ascomycota</taxon>
        <taxon>Saccharomycotina</taxon>
        <taxon>Pichiomycetes</taxon>
        <taxon>Metschnikowiaceae</taxon>
        <taxon>Sungouiella</taxon>
    </lineage>
</organism>
<comment type="similarity">
    <text evidence="2">Belongs to the major facilitator superfamily.</text>
</comment>
<evidence type="ECO:0000256" key="7">
    <source>
        <dbReference type="ARBA" id="ARBA00023136"/>
    </source>
</evidence>
<dbReference type="GO" id="GO:0005886">
    <property type="term" value="C:plasma membrane"/>
    <property type="evidence" value="ECO:0007669"/>
    <property type="project" value="TreeGrafter"/>
</dbReference>
<dbReference type="InterPro" id="IPR011701">
    <property type="entry name" value="MFS"/>
</dbReference>
<feature type="transmembrane region" description="Helical" evidence="9">
    <location>
        <begin position="212"/>
        <end position="235"/>
    </location>
</feature>
<name>A0A1L0D5S9_9ASCO</name>
<evidence type="ECO:0000256" key="9">
    <source>
        <dbReference type="SAM" id="Phobius"/>
    </source>
</evidence>
<dbReference type="GO" id="GO:0015343">
    <property type="term" value="F:siderophore-iron transmembrane transporter activity"/>
    <property type="evidence" value="ECO:0007669"/>
    <property type="project" value="TreeGrafter"/>
</dbReference>
<evidence type="ECO:0000256" key="4">
    <source>
        <dbReference type="ARBA" id="ARBA00022692"/>
    </source>
</evidence>
<dbReference type="EMBL" id="LT635765">
    <property type="protein sequence ID" value="SGZ51852.1"/>
    <property type="molecule type" value="Genomic_DNA"/>
</dbReference>
<feature type="transmembrane region" description="Helical" evidence="9">
    <location>
        <begin position="387"/>
        <end position="404"/>
    </location>
</feature>
<gene>
    <name evidence="10" type="ORF">SAMEA4029009_CIC11G00000000564</name>
</gene>
<feature type="transmembrane region" description="Helical" evidence="9">
    <location>
        <begin position="276"/>
        <end position="296"/>
    </location>
</feature>